<keyword evidence="5 8" id="KW-0106">Calcium</keyword>
<dbReference type="GO" id="GO:0005509">
    <property type="term" value="F:calcium ion binding"/>
    <property type="evidence" value="ECO:0007669"/>
    <property type="project" value="UniProtKB-UniRule"/>
</dbReference>
<feature type="domain" description="Cadherin" evidence="9">
    <location>
        <begin position="173"/>
        <end position="280"/>
    </location>
</feature>
<evidence type="ECO:0000256" key="3">
    <source>
        <dbReference type="ARBA" id="ARBA00022729"/>
    </source>
</evidence>
<comment type="subcellular location">
    <subcellularLocation>
        <location evidence="1">Membrane</location>
        <topology evidence="1">Single-pass membrane protein</topology>
    </subcellularLocation>
</comment>
<evidence type="ECO:0000256" key="2">
    <source>
        <dbReference type="ARBA" id="ARBA00022692"/>
    </source>
</evidence>
<evidence type="ECO:0000256" key="1">
    <source>
        <dbReference type="ARBA" id="ARBA00004167"/>
    </source>
</evidence>
<feature type="domain" description="Cadherin" evidence="9">
    <location>
        <begin position="32"/>
        <end position="85"/>
    </location>
</feature>
<dbReference type="GO" id="GO:0005886">
    <property type="term" value="C:plasma membrane"/>
    <property type="evidence" value="ECO:0007669"/>
    <property type="project" value="UniProtKB-SubCell"/>
</dbReference>
<dbReference type="CDD" id="cd11304">
    <property type="entry name" value="Cadherin_repeat"/>
    <property type="match status" value="3"/>
</dbReference>
<sequence length="373" mass="40812">MDNILYLTQVKYESLNPHIPVTLKVLTESATFDVDVDGVIWTKTKLDYESQNSYTLNVSLSDGSTTDYATVFIKVTDVNDNHPVFGVVNTTINILENMPAGTSVTTVLATDADSGFNGLVTYALRGTEEKMDIDSSGLILLKKELDREIQDFYNLTVIAIIIDDVNDNPPVFSSSRYEVSVPEDKAIGSELLTVSATDLDAGANALVTYRIVNQQPPTSSPMFLVNSATGQLSLSQQLDYETTKQFDVEVEASDGGQPSLSTKTLVAVHILDVNDNPPKFDKAAYDVFVPENIQKGSPIYSFSVTDEDEVGICCITGIGCFSLVVNDTISLRFIKSCFFLSLLYEEIAYTTNGRSPQRLPTIPVSICLNPLFP</sequence>
<reference evidence="10" key="2">
    <citation type="submission" date="2025-08" db="UniProtKB">
        <authorList>
            <consortium name="Ensembl"/>
        </authorList>
    </citation>
    <scope>IDENTIFICATION</scope>
</reference>
<dbReference type="Gene3D" id="2.60.40.60">
    <property type="entry name" value="Cadherins"/>
    <property type="match status" value="4"/>
</dbReference>
<dbReference type="PRINTS" id="PR00205">
    <property type="entry name" value="CADHERIN"/>
</dbReference>
<dbReference type="PANTHER" id="PTHR24026:SF126">
    <property type="entry name" value="PROTOCADHERIN FAT 4"/>
    <property type="match status" value="1"/>
</dbReference>
<evidence type="ECO:0000256" key="4">
    <source>
        <dbReference type="ARBA" id="ARBA00022737"/>
    </source>
</evidence>
<dbReference type="GO" id="GO:0007156">
    <property type="term" value="P:homophilic cell adhesion via plasma membrane adhesion molecules"/>
    <property type="evidence" value="ECO:0007669"/>
    <property type="project" value="InterPro"/>
</dbReference>
<proteinExistence type="predicted"/>
<name>A0A8C3GGY3_CAIMO</name>
<protein>
    <recommendedName>
        <fullName evidence="9">Cadherin domain-containing protein</fullName>
    </recommendedName>
</protein>
<reference evidence="10" key="1">
    <citation type="submission" date="2018-09" db="EMBL/GenBank/DDBJ databases">
        <title>Common duck and Muscovy duck high density SNP chip.</title>
        <authorList>
            <person name="Vignal A."/>
            <person name="Thebault N."/>
            <person name="Warren W.C."/>
        </authorList>
    </citation>
    <scope>NUCLEOTIDE SEQUENCE [LARGE SCALE GENOMIC DNA]</scope>
</reference>
<accession>A0A8C3GGY3</accession>
<dbReference type="PANTHER" id="PTHR24026">
    <property type="entry name" value="FAT ATYPICAL CADHERIN-RELATED"/>
    <property type="match status" value="1"/>
</dbReference>
<feature type="domain" description="Cadherin" evidence="9">
    <location>
        <begin position="91"/>
        <end position="159"/>
    </location>
</feature>
<keyword evidence="3" id="KW-0732">Signal</keyword>
<dbReference type="Pfam" id="PF00028">
    <property type="entry name" value="Cadherin"/>
    <property type="match status" value="3"/>
</dbReference>
<keyword evidence="6" id="KW-1133">Transmembrane helix</keyword>
<evidence type="ECO:0000313" key="11">
    <source>
        <dbReference type="Proteomes" id="UP000694556"/>
    </source>
</evidence>
<dbReference type="FunFam" id="2.60.40.60:FF:000020">
    <property type="entry name" value="Dachsous cadherin-related 1b"/>
    <property type="match status" value="1"/>
</dbReference>
<evidence type="ECO:0000256" key="8">
    <source>
        <dbReference type="PROSITE-ProRule" id="PRU00043"/>
    </source>
</evidence>
<evidence type="ECO:0000256" key="5">
    <source>
        <dbReference type="ARBA" id="ARBA00022837"/>
    </source>
</evidence>
<dbReference type="InterPro" id="IPR002126">
    <property type="entry name" value="Cadherin-like_dom"/>
</dbReference>
<organism evidence="10 11">
    <name type="scientific">Cairina moschata</name>
    <name type="common">Muscovy duck</name>
    <dbReference type="NCBI Taxonomy" id="8855"/>
    <lineage>
        <taxon>Eukaryota</taxon>
        <taxon>Metazoa</taxon>
        <taxon>Chordata</taxon>
        <taxon>Craniata</taxon>
        <taxon>Vertebrata</taxon>
        <taxon>Euteleostomi</taxon>
        <taxon>Archelosauria</taxon>
        <taxon>Archosauria</taxon>
        <taxon>Dinosauria</taxon>
        <taxon>Saurischia</taxon>
        <taxon>Theropoda</taxon>
        <taxon>Coelurosauria</taxon>
        <taxon>Aves</taxon>
        <taxon>Neognathae</taxon>
        <taxon>Galloanserae</taxon>
        <taxon>Anseriformes</taxon>
        <taxon>Anatidae</taxon>
        <taxon>Anatinae</taxon>
        <taxon>Cairina</taxon>
    </lineage>
</organism>
<keyword evidence="7" id="KW-0472">Membrane</keyword>
<evidence type="ECO:0000259" key="9">
    <source>
        <dbReference type="PROSITE" id="PS50268"/>
    </source>
</evidence>
<dbReference type="InterPro" id="IPR020894">
    <property type="entry name" value="Cadherin_CS"/>
</dbReference>
<dbReference type="SMART" id="SM00112">
    <property type="entry name" value="CA"/>
    <property type="match status" value="3"/>
</dbReference>
<dbReference type="PROSITE" id="PS50268">
    <property type="entry name" value="CADHERIN_2"/>
    <property type="match status" value="3"/>
</dbReference>
<dbReference type="InterPro" id="IPR015919">
    <property type="entry name" value="Cadherin-like_sf"/>
</dbReference>
<evidence type="ECO:0000256" key="7">
    <source>
        <dbReference type="ARBA" id="ARBA00023136"/>
    </source>
</evidence>
<keyword evidence="11" id="KW-1185">Reference proteome</keyword>
<dbReference type="PROSITE" id="PS00232">
    <property type="entry name" value="CADHERIN_1"/>
    <property type="match status" value="2"/>
</dbReference>
<evidence type="ECO:0000313" key="10">
    <source>
        <dbReference type="Ensembl" id="ENSCMMP00000008627.1"/>
    </source>
</evidence>
<dbReference type="Ensembl" id="ENSCMMT00000009506.1">
    <property type="protein sequence ID" value="ENSCMMP00000008627.1"/>
    <property type="gene ID" value="ENSCMMG00000005491.1"/>
</dbReference>
<dbReference type="SUPFAM" id="SSF49313">
    <property type="entry name" value="Cadherin-like"/>
    <property type="match status" value="3"/>
</dbReference>
<dbReference type="AlphaFoldDB" id="A0A8C3GGY3"/>
<keyword evidence="4" id="KW-0677">Repeat</keyword>
<dbReference type="FunFam" id="2.60.40.60:FF:000033">
    <property type="entry name" value="FAT atypical cadherin 1"/>
    <property type="match status" value="1"/>
</dbReference>
<reference evidence="10" key="3">
    <citation type="submission" date="2025-09" db="UniProtKB">
        <authorList>
            <consortium name="Ensembl"/>
        </authorList>
    </citation>
    <scope>IDENTIFICATION</scope>
</reference>
<evidence type="ECO:0000256" key="6">
    <source>
        <dbReference type="ARBA" id="ARBA00022989"/>
    </source>
</evidence>
<keyword evidence="2" id="KW-0812">Transmembrane</keyword>
<dbReference type="Proteomes" id="UP000694556">
    <property type="component" value="Chromosome 3"/>
</dbReference>